<reference evidence="5 6" key="1">
    <citation type="submission" date="2018-06" db="EMBL/GenBank/DDBJ databases">
        <title>Sphaerisporangium craniellae sp. nov., isolated from a marine sponge in the South China Sea.</title>
        <authorList>
            <person name="Li L."/>
        </authorList>
    </citation>
    <scope>NUCLEOTIDE SEQUENCE [LARGE SCALE GENOMIC DNA]</scope>
    <source>
        <strain evidence="5 6">LHW63015</strain>
    </source>
</reference>
<dbReference type="Proteomes" id="UP000253303">
    <property type="component" value="Unassembled WGS sequence"/>
</dbReference>
<dbReference type="InterPro" id="IPR041664">
    <property type="entry name" value="AAA_16"/>
</dbReference>
<feature type="domain" description="HTH luxR-type" evidence="4">
    <location>
        <begin position="868"/>
        <end position="933"/>
    </location>
</feature>
<dbReference type="SUPFAM" id="SSF52540">
    <property type="entry name" value="P-loop containing nucleoside triphosphate hydrolases"/>
    <property type="match status" value="1"/>
</dbReference>
<gene>
    <name evidence="5" type="ORF">DP939_30405</name>
</gene>
<dbReference type="SMART" id="SM00421">
    <property type="entry name" value="HTH_LUXR"/>
    <property type="match status" value="1"/>
</dbReference>
<accession>A0A366LSV4</accession>
<dbReference type="InterPro" id="IPR016032">
    <property type="entry name" value="Sig_transdc_resp-reg_C-effctor"/>
</dbReference>
<name>A0A366LSV4_9ACTN</name>
<dbReference type="GO" id="GO:0006355">
    <property type="term" value="P:regulation of DNA-templated transcription"/>
    <property type="evidence" value="ECO:0007669"/>
    <property type="project" value="InterPro"/>
</dbReference>
<dbReference type="InterPro" id="IPR036388">
    <property type="entry name" value="WH-like_DNA-bd_sf"/>
</dbReference>
<dbReference type="SUPFAM" id="SSF46894">
    <property type="entry name" value="C-terminal effector domain of the bipartite response regulators"/>
    <property type="match status" value="1"/>
</dbReference>
<comment type="caution">
    <text evidence="5">The sequence shown here is derived from an EMBL/GenBank/DDBJ whole genome shotgun (WGS) entry which is preliminary data.</text>
</comment>
<protein>
    <submittedName>
        <fullName evidence="5">LuxR family transcriptional regulator</fullName>
    </submittedName>
</protein>
<dbReference type="InterPro" id="IPR011990">
    <property type="entry name" value="TPR-like_helical_dom_sf"/>
</dbReference>
<dbReference type="PANTHER" id="PTHR16305">
    <property type="entry name" value="TESTICULAR SOLUBLE ADENYLYL CYCLASE"/>
    <property type="match status" value="1"/>
</dbReference>
<dbReference type="AlphaFoldDB" id="A0A366LSV4"/>
<dbReference type="PROSITE" id="PS00622">
    <property type="entry name" value="HTH_LUXR_1"/>
    <property type="match status" value="1"/>
</dbReference>
<dbReference type="PRINTS" id="PR00038">
    <property type="entry name" value="HTHLUXR"/>
</dbReference>
<dbReference type="EMBL" id="QMEY01000017">
    <property type="protein sequence ID" value="RBQ16282.1"/>
    <property type="molecule type" value="Genomic_DNA"/>
</dbReference>
<evidence type="ECO:0000256" key="2">
    <source>
        <dbReference type="ARBA" id="ARBA00022840"/>
    </source>
</evidence>
<dbReference type="Pfam" id="PF13191">
    <property type="entry name" value="AAA_16"/>
    <property type="match status" value="1"/>
</dbReference>
<dbReference type="GO" id="GO:0005737">
    <property type="term" value="C:cytoplasm"/>
    <property type="evidence" value="ECO:0007669"/>
    <property type="project" value="TreeGrafter"/>
</dbReference>
<feature type="region of interest" description="Disordered" evidence="3">
    <location>
        <begin position="1"/>
        <end position="30"/>
    </location>
</feature>
<dbReference type="PANTHER" id="PTHR16305:SF35">
    <property type="entry name" value="TRANSCRIPTIONAL ACTIVATOR DOMAIN"/>
    <property type="match status" value="1"/>
</dbReference>
<keyword evidence="2" id="KW-0067">ATP-binding</keyword>
<dbReference type="GO" id="GO:0005524">
    <property type="term" value="F:ATP binding"/>
    <property type="evidence" value="ECO:0007669"/>
    <property type="project" value="UniProtKB-KW"/>
</dbReference>
<dbReference type="GO" id="GO:0003677">
    <property type="term" value="F:DNA binding"/>
    <property type="evidence" value="ECO:0007669"/>
    <property type="project" value="InterPro"/>
</dbReference>
<dbReference type="Pfam" id="PF00196">
    <property type="entry name" value="GerE"/>
    <property type="match status" value="1"/>
</dbReference>
<evidence type="ECO:0000259" key="4">
    <source>
        <dbReference type="PROSITE" id="PS50043"/>
    </source>
</evidence>
<dbReference type="Gene3D" id="1.10.10.10">
    <property type="entry name" value="Winged helix-like DNA-binding domain superfamily/Winged helix DNA-binding domain"/>
    <property type="match status" value="1"/>
</dbReference>
<dbReference type="InterPro" id="IPR000792">
    <property type="entry name" value="Tscrpt_reg_LuxR_C"/>
</dbReference>
<evidence type="ECO:0000313" key="5">
    <source>
        <dbReference type="EMBL" id="RBQ16282.1"/>
    </source>
</evidence>
<organism evidence="5 6">
    <name type="scientific">Spongiactinospora rosea</name>
    <dbReference type="NCBI Taxonomy" id="2248750"/>
    <lineage>
        <taxon>Bacteria</taxon>
        <taxon>Bacillati</taxon>
        <taxon>Actinomycetota</taxon>
        <taxon>Actinomycetes</taxon>
        <taxon>Streptosporangiales</taxon>
        <taxon>Streptosporangiaceae</taxon>
        <taxon>Spongiactinospora</taxon>
    </lineage>
</organism>
<evidence type="ECO:0000256" key="3">
    <source>
        <dbReference type="SAM" id="MobiDB-lite"/>
    </source>
</evidence>
<dbReference type="CDD" id="cd06170">
    <property type="entry name" value="LuxR_C_like"/>
    <property type="match status" value="1"/>
</dbReference>
<sequence length="937" mass="100293">MAFRRSQPGSPASVTGAGAPGPIGEDDVGGEVRCIPRGARVRRNALVGRDGELAGLRDALDRSPHRGGTLILRGEAGVGKSALLAAARTEAAGRRLRVLRIAAVQAEFRLPFAGVDTLLRQLAGGAAVSGQDNPYQVALTVLTLLTEAAEDRPLVLSVEDAQWLDQPSWEALAFVGRRLEADPVLLLMAMRDGEETEARLAGAGLAELRVPPLDQAHAAALLDRHAPGLRPDLRSRVLTEAAGNPLGLMELAVAATRFGEDTLPPASLPLTTRLERTFAVVVSQLPAPTRSLLLVAALNDGDRLDEILTAGSLEAGEPVTLAALEPAVSARLLDIDSTYRVSFRHPLVRSSIRQQAGPVKRRQVHAALAQVLRDADRRVWHRAAVTIGPDEEIAADLAAMAERARERGALSTAVAALQRAAQLCTRPAERSCLLVDAAELAYDVGDSQTFEQLLRVISEPDLPAAERARLHWMREIAAGEWSGASRFVSHAAIAERMLLAGDTDRAVRTLQMISLRCWWSNPDPATREAILAVADRLDLDPLDPRLLYVLALAGPIERGADTLDRLSHLMSQDEPGPVHLHLLAVASGALGAPGPSIVFMAAAVAGLRDQGRLGLLAQALVHQAFAAAQLGDTVLALTAATEAGGLAAETGQGRWVLTAQLTRAQAEALRGNGEAARALADQAERMLLSIGAYPMLAMVQQVRGIDALSDGRYAEAYDHLRRIVEPTDTAYHAYMRFSVLAYLAEAGTRCGRHDDVRRVAAELEPFAAATGSPALKAGLACARALAAPDDAAEPLFLTGIADDLAAWPFERARLQLAYGAWLRRRRRSVESRPPLRAAIGALEALGAAPWAERARQELRASGETIRRARDGRDDLTPQERQIARLAAEGLPNREIAARLFLSSRTVSTHLYRIYPKLGVSSRTELARVMSATPGTRS</sequence>
<dbReference type="SUPFAM" id="SSF48452">
    <property type="entry name" value="TPR-like"/>
    <property type="match status" value="1"/>
</dbReference>
<dbReference type="PROSITE" id="PS50043">
    <property type="entry name" value="HTH_LUXR_2"/>
    <property type="match status" value="1"/>
</dbReference>
<evidence type="ECO:0000256" key="1">
    <source>
        <dbReference type="ARBA" id="ARBA00022741"/>
    </source>
</evidence>
<evidence type="ECO:0000313" key="6">
    <source>
        <dbReference type="Proteomes" id="UP000253303"/>
    </source>
</evidence>
<dbReference type="GO" id="GO:0004016">
    <property type="term" value="F:adenylate cyclase activity"/>
    <property type="evidence" value="ECO:0007669"/>
    <property type="project" value="TreeGrafter"/>
</dbReference>
<dbReference type="InterPro" id="IPR027417">
    <property type="entry name" value="P-loop_NTPase"/>
</dbReference>
<keyword evidence="6" id="KW-1185">Reference proteome</keyword>
<proteinExistence type="predicted"/>
<keyword evidence="1" id="KW-0547">Nucleotide-binding</keyword>